<evidence type="ECO:0000256" key="3">
    <source>
        <dbReference type="ARBA" id="ARBA00022553"/>
    </source>
</evidence>
<evidence type="ECO:0000256" key="5">
    <source>
        <dbReference type="ARBA" id="ARBA00022777"/>
    </source>
</evidence>
<sequence>MLNRAARRRRGAGVAGDEARGEEAVLREGALEDFIARWRLPLLVSAVILILLVPYLLIRQWTTESQAAQEWVRHTHEVQAAAREVEAKIRRVDSLGMAVGLSPGNPELHRRLEEAIAEVGPALERLVALTRDNPEQMRLAGRLETLFQRRIEGARALAMGVDDPEKVALVDQLYGRYQIRELLQEFIGNEAAMLSERARYAEWQRWRVRWLGLGALLVQLLLMGLVIYLLHRQERYRMQSERRLSKASERARAVLATVREPIVVLDGQLRVVMHNPAFAELYGGDPGRTWDHSVALEEIGDAWRDPMIRQRLSDVLTRGRELWDYEHIQRTVDGQVRTMMVNARRMQLPDRDDDVVLMTVSDITVQKAAQARIAELNRQLEGKVEQVSEVNRELEAFSYSVSHDLRAPLRHVAGFSDKLAQHLGASLDDKARHYLEVIGDSARRMSALIDDLLVYSRLGRHALKLQPVDMQSLAEETRAVLDSGRRAEAEAEGRQPGRVEWHIAPLPVVVADENMMRQVWLNLLGNAVKYSAGRDPAVIEVGYERMPDGQHHFSVRDNGVGFDMAYAGKLFGVFQRLHKASEFPGTGIGLASVRRVLARHGGRIWAESEPDRGATFHFILPPGQDSTNTLGSPGT</sequence>
<keyword evidence="11" id="KW-1185">Reference proteome</keyword>
<dbReference type="PANTHER" id="PTHR42878:SF15">
    <property type="entry name" value="BACTERIOPHYTOCHROME"/>
    <property type="match status" value="1"/>
</dbReference>
<keyword evidence="6 8" id="KW-0472">Membrane</keyword>
<feature type="coiled-coil region" evidence="7">
    <location>
        <begin position="366"/>
        <end position="393"/>
    </location>
</feature>
<evidence type="ECO:0000256" key="6">
    <source>
        <dbReference type="ARBA" id="ARBA00023136"/>
    </source>
</evidence>
<dbReference type="Gene3D" id="3.30.450.20">
    <property type="entry name" value="PAS domain"/>
    <property type="match status" value="1"/>
</dbReference>
<name>A0A921NZQ9_9GAMM</name>
<dbReference type="SMART" id="SM00388">
    <property type="entry name" value="HisKA"/>
    <property type="match status" value="1"/>
</dbReference>
<dbReference type="Pfam" id="PF00512">
    <property type="entry name" value="HisKA"/>
    <property type="match status" value="1"/>
</dbReference>
<keyword evidence="3" id="KW-0597">Phosphoprotein</keyword>
<evidence type="ECO:0000256" key="4">
    <source>
        <dbReference type="ARBA" id="ARBA00022679"/>
    </source>
</evidence>
<dbReference type="PRINTS" id="PR00344">
    <property type="entry name" value="BCTRLSENSOR"/>
</dbReference>
<dbReference type="SUPFAM" id="SSF47384">
    <property type="entry name" value="Homodimeric domain of signal transducing histidine kinase"/>
    <property type="match status" value="1"/>
</dbReference>
<evidence type="ECO:0000256" key="1">
    <source>
        <dbReference type="ARBA" id="ARBA00000085"/>
    </source>
</evidence>
<feature type="domain" description="Histidine kinase" evidence="9">
    <location>
        <begin position="400"/>
        <end position="624"/>
    </location>
</feature>
<dbReference type="CDD" id="cd00130">
    <property type="entry name" value="PAS"/>
    <property type="match status" value="1"/>
</dbReference>
<evidence type="ECO:0000313" key="10">
    <source>
        <dbReference type="EMBL" id="KAF1690187.1"/>
    </source>
</evidence>
<feature type="transmembrane region" description="Helical" evidence="8">
    <location>
        <begin position="210"/>
        <end position="230"/>
    </location>
</feature>
<dbReference type="InterPro" id="IPR003594">
    <property type="entry name" value="HATPase_dom"/>
</dbReference>
<dbReference type="GO" id="GO:0000155">
    <property type="term" value="F:phosphorelay sensor kinase activity"/>
    <property type="evidence" value="ECO:0007669"/>
    <property type="project" value="InterPro"/>
</dbReference>
<dbReference type="InterPro" id="IPR050351">
    <property type="entry name" value="BphY/WalK/GraS-like"/>
</dbReference>
<comment type="catalytic activity">
    <reaction evidence="1">
        <text>ATP + protein L-histidine = ADP + protein N-phospho-L-histidine.</text>
        <dbReference type="EC" id="2.7.13.3"/>
    </reaction>
</comment>
<dbReference type="EC" id="2.7.13.3" evidence="2"/>
<dbReference type="GO" id="GO:0005886">
    <property type="term" value="C:plasma membrane"/>
    <property type="evidence" value="ECO:0007669"/>
    <property type="project" value="UniProtKB-ARBA"/>
</dbReference>
<keyword evidence="8" id="KW-1133">Transmembrane helix</keyword>
<dbReference type="Gene3D" id="3.30.565.10">
    <property type="entry name" value="Histidine kinase-like ATPase, C-terminal domain"/>
    <property type="match status" value="1"/>
</dbReference>
<dbReference type="InterPro" id="IPR004358">
    <property type="entry name" value="Sig_transdc_His_kin-like_C"/>
</dbReference>
<dbReference type="InterPro" id="IPR036097">
    <property type="entry name" value="HisK_dim/P_sf"/>
</dbReference>
<dbReference type="FunFam" id="1.10.287.130:FF:000070">
    <property type="entry name" value="Histidine kinase sensor protein"/>
    <property type="match status" value="1"/>
</dbReference>
<dbReference type="FunFam" id="3.30.565.10:FF:000006">
    <property type="entry name" value="Sensor histidine kinase WalK"/>
    <property type="match status" value="1"/>
</dbReference>
<dbReference type="GO" id="GO:0000156">
    <property type="term" value="F:phosphorelay response regulator activity"/>
    <property type="evidence" value="ECO:0007669"/>
    <property type="project" value="TreeGrafter"/>
</dbReference>
<dbReference type="PANTHER" id="PTHR42878">
    <property type="entry name" value="TWO-COMPONENT HISTIDINE KINASE"/>
    <property type="match status" value="1"/>
</dbReference>
<keyword evidence="4" id="KW-0808">Transferase</keyword>
<dbReference type="InterPro" id="IPR013656">
    <property type="entry name" value="PAS_4"/>
</dbReference>
<keyword evidence="5 10" id="KW-0418">Kinase</keyword>
<feature type="transmembrane region" description="Helical" evidence="8">
    <location>
        <begin position="40"/>
        <end position="58"/>
    </location>
</feature>
<evidence type="ECO:0000313" key="11">
    <source>
        <dbReference type="Proteomes" id="UP000717981"/>
    </source>
</evidence>
<dbReference type="Proteomes" id="UP000717981">
    <property type="component" value="Unassembled WGS sequence"/>
</dbReference>
<dbReference type="SMART" id="SM00387">
    <property type="entry name" value="HATPase_c"/>
    <property type="match status" value="1"/>
</dbReference>
<dbReference type="Pfam" id="PF02518">
    <property type="entry name" value="HATPase_c"/>
    <property type="match status" value="1"/>
</dbReference>
<dbReference type="SUPFAM" id="SSF55785">
    <property type="entry name" value="PYP-like sensor domain (PAS domain)"/>
    <property type="match status" value="1"/>
</dbReference>
<dbReference type="EMBL" id="PDWK01000009">
    <property type="protein sequence ID" value="KAF1690187.1"/>
    <property type="molecule type" value="Genomic_DNA"/>
</dbReference>
<keyword evidence="7" id="KW-0175">Coiled coil</keyword>
<dbReference type="OrthoDB" id="9808408at2"/>
<dbReference type="GO" id="GO:0030295">
    <property type="term" value="F:protein kinase activator activity"/>
    <property type="evidence" value="ECO:0007669"/>
    <property type="project" value="TreeGrafter"/>
</dbReference>
<dbReference type="PROSITE" id="PS50109">
    <property type="entry name" value="HIS_KIN"/>
    <property type="match status" value="1"/>
</dbReference>
<dbReference type="InterPro" id="IPR005467">
    <property type="entry name" value="His_kinase_dom"/>
</dbReference>
<evidence type="ECO:0000259" key="9">
    <source>
        <dbReference type="PROSITE" id="PS50109"/>
    </source>
</evidence>
<comment type="caution">
    <text evidence="10">The sequence shown here is derived from an EMBL/GenBank/DDBJ whole genome shotgun (WGS) entry which is preliminary data.</text>
</comment>
<evidence type="ECO:0000256" key="2">
    <source>
        <dbReference type="ARBA" id="ARBA00012438"/>
    </source>
</evidence>
<proteinExistence type="predicted"/>
<evidence type="ECO:0000256" key="7">
    <source>
        <dbReference type="SAM" id="Coils"/>
    </source>
</evidence>
<gene>
    <name evidence="10" type="ORF">CR938_03145</name>
</gene>
<dbReference type="GO" id="GO:0007234">
    <property type="term" value="P:osmosensory signaling via phosphorelay pathway"/>
    <property type="evidence" value="ECO:0007669"/>
    <property type="project" value="TreeGrafter"/>
</dbReference>
<protein>
    <recommendedName>
        <fullName evidence="2">histidine kinase</fullName>
        <ecNumber evidence="2">2.7.13.3</ecNumber>
    </recommendedName>
</protein>
<dbReference type="InterPro" id="IPR000014">
    <property type="entry name" value="PAS"/>
</dbReference>
<dbReference type="AlphaFoldDB" id="A0A921NZQ9"/>
<dbReference type="InterPro" id="IPR003661">
    <property type="entry name" value="HisK_dim/P_dom"/>
</dbReference>
<dbReference type="Pfam" id="PF05227">
    <property type="entry name" value="CHASE3"/>
    <property type="match status" value="1"/>
</dbReference>
<dbReference type="InterPro" id="IPR035965">
    <property type="entry name" value="PAS-like_dom_sf"/>
</dbReference>
<dbReference type="InterPro" id="IPR036890">
    <property type="entry name" value="HATPase_C_sf"/>
</dbReference>
<dbReference type="Pfam" id="PF08448">
    <property type="entry name" value="PAS_4"/>
    <property type="match status" value="1"/>
</dbReference>
<accession>A0A921NZQ9</accession>
<evidence type="ECO:0000256" key="8">
    <source>
        <dbReference type="SAM" id="Phobius"/>
    </source>
</evidence>
<dbReference type="CDD" id="cd00082">
    <property type="entry name" value="HisKA"/>
    <property type="match status" value="1"/>
</dbReference>
<keyword evidence="8" id="KW-0812">Transmembrane</keyword>
<reference evidence="10" key="1">
    <citation type="submission" date="2017-10" db="EMBL/GenBank/DDBJ databases">
        <title>Whole genome sequencing of members of genus Pseudoxanthomonas.</title>
        <authorList>
            <person name="Kumar S."/>
            <person name="Bansal K."/>
            <person name="Kaur A."/>
            <person name="Patil P."/>
            <person name="Sharma S."/>
            <person name="Patil P.B."/>
        </authorList>
    </citation>
    <scope>NUCLEOTIDE SEQUENCE</scope>
    <source>
        <strain evidence="10">DSM 22914</strain>
    </source>
</reference>
<dbReference type="Gene3D" id="1.10.287.130">
    <property type="match status" value="1"/>
</dbReference>
<dbReference type="InterPro" id="IPR007891">
    <property type="entry name" value="CHASE3"/>
</dbReference>
<dbReference type="SUPFAM" id="SSF55874">
    <property type="entry name" value="ATPase domain of HSP90 chaperone/DNA topoisomerase II/histidine kinase"/>
    <property type="match status" value="1"/>
</dbReference>
<organism evidence="10 11">
    <name type="scientific">Pseudoxanthomonas taiwanensis</name>
    <dbReference type="NCBI Taxonomy" id="176598"/>
    <lineage>
        <taxon>Bacteria</taxon>
        <taxon>Pseudomonadati</taxon>
        <taxon>Pseudomonadota</taxon>
        <taxon>Gammaproteobacteria</taxon>
        <taxon>Lysobacterales</taxon>
        <taxon>Lysobacteraceae</taxon>
        <taxon>Pseudoxanthomonas</taxon>
    </lineage>
</organism>
<dbReference type="NCBIfam" id="TIGR00229">
    <property type="entry name" value="sensory_box"/>
    <property type="match status" value="1"/>
</dbReference>